<dbReference type="KEGG" id="amu:Amuc_1133"/>
<dbReference type="PaxDb" id="349741-Amuc_1133"/>
<evidence type="ECO:0000313" key="2">
    <source>
        <dbReference type="EMBL" id="ACD04959.1"/>
    </source>
</evidence>
<dbReference type="AlphaFoldDB" id="B2UR74"/>
<reference evidence="3" key="1">
    <citation type="journal article" date="2011" name="PLoS ONE">
        <title>The genome of Akkermansia muciniphila, a dedicated intestinal mucin degrader, and its use in exploring intestinal metagenomes.</title>
        <authorList>
            <person name="van Passel M.W."/>
            <person name="Kant R."/>
            <person name="Zoetendal E.G."/>
            <person name="Plugge C.M."/>
            <person name="Derrien M."/>
            <person name="Malfatti S.A."/>
            <person name="Chain P.S."/>
            <person name="Woyke T."/>
            <person name="Palva A."/>
            <person name="de Vos W.M."/>
            <person name="Smidt H."/>
        </authorList>
    </citation>
    <scope>NUCLEOTIDE SEQUENCE [LARGE SCALE GENOMIC DNA]</scope>
    <source>
        <strain evidence="3">ATCC BAA-835 / DSM 22959 / JCM 33894 / BCRC 81048 / CCUG 64013 / CIP 107961 / Muc</strain>
    </source>
</reference>
<name>B2UR74_AKKM8</name>
<protein>
    <submittedName>
        <fullName evidence="2">Uncharacterized protein</fullName>
    </submittedName>
</protein>
<proteinExistence type="predicted"/>
<evidence type="ECO:0000313" key="3">
    <source>
        <dbReference type="Proteomes" id="UP000001031"/>
    </source>
</evidence>
<dbReference type="BioCyc" id="AMUC349741:G1GBX-1208-MONOMER"/>
<feature type="region of interest" description="Disordered" evidence="1">
    <location>
        <begin position="91"/>
        <end position="112"/>
    </location>
</feature>
<sequence>MTQTAVTTSVVLANTLAVVCMATSELNPLLEYVQNGASVAAVMGIFLWREMKRAERYEKLYDQERRQRITAERKCSSCMFMKLAHEQFAGIHSQKGNAPSPENHRRSLTTEQ</sequence>
<gene>
    <name evidence="2" type="ordered locus">Amuc_1133</name>
</gene>
<dbReference type="Proteomes" id="UP000001031">
    <property type="component" value="Chromosome"/>
</dbReference>
<dbReference type="HOGENOM" id="CLU_171579_0_0_0"/>
<dbReference type="EMBL" id="CP001071">
    <property type="protein sequence ID" value="ACD04959.1"/>
    <property type="molecule type" value="Genomic_DNA"/>
</dbReference>
<dbReference type="STRING" id="349741.Amuc_1133"/>
<organism evidence="2 3">
    <name type="scientific">Akkermansia muciniphila (strain ATCC BAA-835 / DSM 22959 / JCM 33894 / BCRC 81048 / CCUG 64013 / CIP 107961 / Muc)</name>
    <dbReference type="NCBI Taxonomy" id="349741"/>
    <lineage>
        <taxon>Bacteria</taxon>
        <taxon>Pseudomonadati</taxon>
        <taxon>Verrucomicrobiota</taxon>
        <taxon>Verrucomicrobiia</taxon>
        <taxon>Verrucomicrobiales</taxon>
        <taxon>Akkermansiaceae</taxon>
        <taxon>Akkermansia</taxon>
    </lineage>
</organism>
<keyword evidence="3" id="KW-1185">Reference proteome</keyword>
<dbReference type="RefSeq" id="WP_012420174.1">
    <property type="nucleotide sequence ID" value="NC_010655.1"/>
</dbReference>
<accession>B2UR74</accession>
<evidence type="ECO:0000256" key="1">
    <source>
        <dbReference type="SAM" id="MobiDB-lite"/>
    </source>
</evidence>